<organism evidence="1 2">
    <name type="scientific">Salinactinospora qingdaonensis</name>
    <dbReference type="NCBI Taxonomy" id="702744"/>
    <lineage>
        <taxon>Bacteria</taxon>
        <taxon>Bacillati</taxon>
        <taxon>Actinomycetota</taxon>
        <taxon>Actinomycetes</taxon>
        <taxon>Streptosporangiales</taxon>
        <taxon>Nocardiopsidaceae</taxon>
        <taxon>Salinactinospora</taxon>
    </lineage>
</organism>
<evidence type="ECO:0000313" key="1">
    <source>
        <dbReference type="EMBL" id="GAA3754648.1"/>
    </source>
</evidence>
<name>A0ABP7G484_9ACTN</name>
<dbReference type="RefSeq" id="WP_344973617.1">
    <property type="nucleotide sequence ID" value="NZ_BAABDD010000019.1"/>
</dbReference>
<sequence length="119" mass="13218">MRLGAVHALAHLAGDAPSDEQVQTVIDVLCAYLRMVYESAPDALPGDAGVEQRDNHRTRDLEFAAFREVRHTILRIIGDHLRDDTRWRGKNYDFTGVVFDGADLSGAEFSEATVDFDAV</sequence>
<keyword evidence="2" id="KW-1185">Reference proteome</keyword>
<gene>
    <name evidence="1" type="ORF">GCM10022402_36680</name>
</gene>
<comment type="caution">
    <text evidence="1">The sequence shown here is derived from an EMBL/GenBank/DDBJ whole genome shotgun (WGS) entry which is preliminary data.</text>
</comment>
<protein>
    <submittedName>
        <fullName evidence="1">Uncharacterized protein</fullName>
    </submittedName>
</protein>
<reference evidence="2" key="1">
    <citation type="journal article" date="2019" name="Int. J. Syst. Evol. Microbiol.">
        <title>The Global Catalogue of Microorganisms (GCM) 10K type strain sequencing project: providing services to taxonomists for standard genome sequencing and annotation.</title>
        <authorList>
            <consortium name="The Broad Institute Genomics Platform"/>
            <consortium name="The Broad Institute Genome Sequencing Center for Infectious Disease"/>
            <person name="Wu L."/>
            <person name="Ma J."/>
        </authorList>
    </citation>
    <scope>NUCLEOTIDE SEQUENCE [LARGE SCALE GENOMIC DNA]</scope>
    <source>
        <strain evidence="2">JCM 17137</strain>
    </source>
</reference>
<dbReference type="EMBL" id="BAABDD010000019">
    <property type="protein sequence ID" value="GAA3754648.1"/>
    <property type="molecule type" value="Genomic_DNA"/>
</dbReference>
<dbReference type="Proteomes" id="UP001500908">
    <property type="component" value="Unassembled WGS sequence"/>
</dbReference>
<accession>A0ABP7G484</accession>
<proteinExistence type="predicted"/>
<evidence type="ECO:0000313" key="2">
    <source>
        <dbReference type="Proteomes" id="UP001500908"/>
    </source>
</evidence>